<dbReference type="EMBL" id="JACCJZ010000004">
    <property type="protein sequence ID" value="NYZ61407.1"/>
    <property type="molecule type" value="Genomic_DNA"/>
</dbReference>
<name>A0A7Z0QMJ7_9GAMM</name>
<feature type="compositionally biased region" description="Low complexity" evidence="1">
    <location>
        <begin position="1"/>
        <end position="11"/>
    </location>
</feature>
<gene>
    <name evidence="2" type="ORF">H0E82_01330</name>
</gene>
<keyword evidence="3" id="KW-1185">Reference proteome</keyword>
<organism evidence="2 3">
    <name type="scientific">Luteimonas deserti</name>
    <dbReference type="NCBI Taxonomy" id="2752306"/>
    <lineage>
        <taxon>Bacteria</taxon>
        <taxon>Pseudomonadati</taxon>
        <taxon>Pseudomonadota</taxon>
        <taxon>Gammaproteobacteria</taxon>
        <taxon>Lysobacterales</taxon>
        <taxon>Lysobacteraceae</taxon>
        <taxon>Luteimonas</taxon>
    </lineage>
</organism>
<evidence type="ECO:0000313" key="3">
    <source>
        <dbReference type="Proteomes" id="UP000589896"/>
    </source>
</evidence>
<comment type="caution">
    <text evidence="2">The sequence shown here is derived from an EMBL/GenBank/DDBJ whole genome shotgun (WGS) entry which is preliminary data.</text>
</comment>
<dbReference type="RefSeq" id="WP_180543172.1">
    <property type="nucleotide sequence ID" value="NZ_JACCJZ010000004.1"/>
</dbReference>
<sequence length="108" mass="11035">MARSSPAATARTARHDDTIPDQRLTLPGTIALQLEVSGASGSGVMVAGPGKVLCDDVEGARALDAQVADIFRLGEDAVDVGHPGQAATYRLAISEANRADDAQASLHG</sequence>
<dbReference type="Proteomes" id="UP000589896">
    <property type="component" value="Unassembled WGS sequence"/>
</dbReference>
<feature type="region of interest" description="Disordered" evidence="1">
    <location>
        <begin position="1"/>
        <end position="22"/>
    </location>
</feature>
<dbReference type="AlphaFoldDB" id="A0A7Z0QMJ7"/>
<accession>A0A7Z0QMJ7</accession>
<reference evidence="2 3" key="1">
    <citation type="submission" date="2020-07" db="EMBL/GenBank/DDBJ databases">
        <title>isolation of Luteimonas sp. SJ-16.</title>
        <authorList>
            <person name="Huang X.-X."/>
            <person name="Xu L."/>
            <person name="Sun J.-Q."/>
        </authorList>
    </citation>
    <scope>NUCLEOTIDE SEQUENCE [LARGE SCALE GENOMIC DNA]</scope>
    <source>
        <strain evidence="2 3">SJ-16</strain>
    </source>
</reference>
<protein>
    <submittedName>
        <fullName evidence="2">Uncharacterized protein</fullName>
    </submittedName>
</protein>
<evidence type="ECO:0000313" key="2">
    <source>
        <dbReference type="EMBL" id="NYZ61407.1"/>
    </source>
</evidence>
<proteinExistence type="predicted"/>
<evidence type="ECO:0000256" key="1">
    <source>
        <dbReference type="SAM" id="MobiDB-lite"/>
    </source>
</evidence>